<feature type="compositionally biased region" description="Low complexity" evidence="1">
    <location>
        <begin position="50"/>
        <end position="70"/>
    </location>
</feature>
<dbReference type="InterPro" id="IPR052750">
    <property type="entry name" value="GH18_Chitinase"/>
</dbReference>
<sequence length="368" mass="38663">MSGAGRTGTERGTGRSRPAGHLVRAGGVLALALATLGTAAPAAPAPADPAAPATADPTTPATAAPATRAAPLPPAPMAVAPYLSLGWGDAPEPAEVMAATGVRWFSLAFVLSRGTCEPRWDGRRPLSGGVDDRTVRAVRAAGGDVIPSFGGGLGHKLEQSCADAQSLAAAYQKVIDAYSLKAIDIDIEMSAYRSKEAQRKTLAALSRVKKANPGLVTYITLPSYRSGPDRSLIDRAAEMGVEPDAWSIMPFSFVPSAKGEDMGRISTRAVDGLKDRLMNAYGYSETEAYAHSGISSMNGITGEGETITVEDFRTIAAHARKHGLSRLTFWSVNRDRPCGARPYPAEDSCSGVAQKPWQYTKTLAQHGR</sequence>
<dbReference type="AlphaFoldDB" id="A0A1E7JLX5"/>
<evidence type="ECO:0000313" key="2">
    <source>
        <dbReference type="EMBL" id="OEU88625.1"/>
    </source>
</evidence>
<comment type="caution">
    <text evidence="2">The sequence shown here is derived from an EMBL/GenBank/DDBJ whole genome shotgun (WGS) entry which is preliminary data.</text>
</comment>
<protein>
    <submittedName>
        <fullName evidence="2">Chitinase</fullName>
    </submittedName>
</protein>
<evidence type="ECO:0000313" key="3">
    <source>
        <dbReference type="Proteomes" id="UP000176087"/>
    </source>
</evidence>
<dbReference type="PATRIC" id="fig|933944.5.peg.2907"/>
<organism evidence="2 3">
    <name type="scientific">Streptomyces abyssalis</name>
    <dbReference type="NCBI Taxonomy" id="933944"/>
    <lineage>
        <taxon>Bacteria</taxon>
        <taxon>Bacillati</taxon>
        <taxon>Actinomycetota</taxon>
        <taxon>Actinomycetes</taxon>
        <taxon>Kitasatosporales</taxon>
        <taxon>Streptomycetaceae</taxon>
        <taxon>Streptomyces</taxon>
    </lineage>
</organism>
<reference evidence="2 3" key="1">
    <citation type="journal article" date="2016" name="Front. Microbiol.">
        <title>Comparative Genomics Analysis of Streptomyces Species Reveals Their Adaptation to the Marine Environment and Their Diversity at the Genomic Level.</title>
        <authorList>
            <person name="Tian X."/>
            <person name="Zhang Z."/>
            <person name="Yang T."/>
            <person name="Chen M."/>
            <person name="Li J."/>
            <person name="Chen F."/>
            <person name="Yang J."/>
            <person name="Li W."/>
            <person name="Zhang B."/>
            <person name="Zhang Z."/>
            <person name="Wu J."/>
            <person name="Zhang C."/>
            <person name="Long L."/>
            <person name="Xiao J."/>
        </authorList>
    </citation>
    <scope>NUCLEOTIDE SEQUENCE [LARGE SCALE GENOMIC DNA]</scope>
    <source>
        <strain evidence="2 3">SCSIO 10390</strain>
    </source>
</reference>
<gene>
    <name evidence="2" type="ORF">AN215_17990</name>
</gene>
<dbReference type="EMBL" id="LJGT01000040">
    <property type="protein sequence ID" value="OEU88625.1"/>
    <property type="molecule type" value="Genomic_DNA"/>
</dbReference>
<dbReference type="SUPFAM" id="SSF51445">
    <property type="entry name" value="(Trans)glycosidases"/>
    <property type="match status" value="1"/>
</dbReference>
<name>A0A1E7JLX5_9ACTN</name>
<dbReference type="InterPro" id="IPR017853">
    <property type="entry name" value="GH"/>
</dbReference>
<dbReference type="CDD" id="cd06543">
    <property type="entry name" value="GH18_PF-ChiA-like"/>
    <property type="match status" value="1"/>
</dbReference>
<feature type="region of interest" description="Disordered" evidence="1">
    <location>
        <begin position="41"/>
        <end position="71"/>
    </location>
</feature>
<keyword evidence="3" id="KW-1185">Reference proteome</keyword>
<dbReference type="Proteomes" id="UP000176087">
    <property type="component" value="Unassembled WGS sequence"/>
</dbReference>
<proteinExistence type="predicted"/>
<feature type="region of interest" description="Disordered" evidence="1">
    <location>
        <begin position="1"/>
        <end position="21"/>
    </location>
</feature>
<dbReference type="Gene3D" id="3.20.20.80">
    <property type="entry name" value="Glycosidases"/>
    <property type="match status" value="1"/>
</dbReference>
<dbReference type="PANTHER" id="PTHR42976:SF1">
    <property type="entry name" value="GH18 DOMAIN-CONTAINING PROTEIN-RELATED"/>
    <property type="match status" value="1"/>
</dbReference>
<accession>A0A1E7JLX5</accession>
<dbReference type="STRING" id="933944.AN215_17990"/>
<dbReference type="PANTHER" id="PTHR42976">
    <property type="entry name" value="BIFUNCTIONAL CHITINASE/LYSOZYME-RELATED"/>
    <property type="match status" value="1"/>
</dbReference>
<evidence type="ECO:0000256" key="1">
    <source>
        <dbReference type="SAM" id="MobiDB-lite"/>
    </source>
</evidence>
<dbReference type="OrthoDB" id="99456at2"/>